<organism evidence="2 3">
    <name type="scientific">Rhodovulum sulfidophilum</name>
    <name type="common">Rhodobacter sulfidophilus</name>
    <dbReference type="NCBI Taxonomy" id="35806"/>
    <lineage>
        <taxon>Bacteria</taxon>
        <taxon>Pseudomonadati</taxon>
        <taxon>Pseudomonadota</taxon>
        <taxon>Alphaproteobacteria</taxon>
        <taxon>Rhodobacterales</taxon>
        <taxon>Paracoccaceae</taxon>
        <taxon>Rhodovulum</taxon>
    </lineage>
</organism>
<sequence>MAETLFSGSQVWLFGRKMSDITVAGADKPALARIYAFGFEGQVIPLARPAIFRVLGDPIDPADPAKLGLATSGYQLPGDMVAWSVNREDMTLRLDEMTGTVDRLLIDYELGGEGIKDYVRGGRDVGRPSPIAPASRGVRARRWRSDDE</sequence>
<reference evidence="2 3" key="1">
    <citation type="submission" date="2017-08" db="EMBL/GenBank/DDBJ databases">
        <title>Infants hospitalized years apart are colonized by the same room-sourced microbial strains.</title>
        <authorList>
            <person name="Brooks B."/>
            <person name="Olm M.R."/>
            <person name="Firek B.A."/>
            <person name="Baker R."/>
            <person name="Thomas B.C."/>
            <person name="Morowitz M.J."/>
            <person name="Banfield J.F."/>
        </authorList>
    </citation>
    <scope>NUCLEOTIDE SEQUENCE [LARGE SCALE GENOMIC DNA]</scope>
    <source>
        <strain evidence="2">S2_005_002_R2_34</strain>
    </source>
</reference>
<evidence type="ECO:0000313" key="3">
    <source>
        <dbReference type="Proteomes" id="UP000249185"/>
    </source>
</evidence>
<accession>A0A2W5N1N8</accession>
<proteinExistence type="predicted"/>
<comment type="caution">
    <text evidence="2">The sequence shown here is derived from an EMBL/GenBank/DDBJ whole genome shotgun (WGS) entry which is preliminary data.</text>
</comment>
<dbReference type="EMBL" id="QFPW01000019">
    <property type="protein sequence ID" value="PZQ46984.1"/>
    <property type="molecule type" value="Genomic_DNA"/>
</dbReference>
<dbReference type="Proteomes" id="UP000249185">
    <property type="component" value="Unassembled WGS sequence"/>
</dbReference>
<protein>
    <submittedName>
        <fullName evidence="2">Uncharacterized protein</fullName>
    </submittedName>
</protein>
<dbReference type="AlphaFoldDB" id="A0A2W5N1N8"/>
<evidence type="ECO:0000256" key="1">
    <source>
        <dbReference type="SAM" id="MobiDB-lite"/>
    </source>
</evidence>
<evidence type="ECO:0000313" key="2">
    <source>
        <dbReference type="EMBL" id="PZQ46984.1"/>
    </source>
</evidence>
<name>A0A2W5N1N8_RHOSU</name>
<feature type="region of interest" description="Disordered" evidence="1">
    <location>
        <begin position="126"/>
        <end position="148"/>
    </location>
</feature>
<gene>
    <name evidence="2" type="ORF">DI556_18525</name>
</gene>